<proteinExistence type="predicted"/>
<name>A0A2H3B8P7_9AGAR</name>
<sequence>MPPLRKVKKLDLFPVDQHFVLRRNCLIYMALRARGADGGVEYDEWVKEFMRGWHRKWPVFWEDERVNQERVIMGLRWTFYRLHPNMRPQDIEAAGPISTAIVWSIPLSCRPTPKPKPIYVRIPLVVLDGKNASADVMGRVITRRIGDKQAAAASSGSISTK</sequence>
<keyword evidence="2" id="KW-1185">Reference proteome</keyword>
<organism evidence="1 2">
    <name type="scientific">Armillaria solidipes</name>
    <dbReference type="NCBI Taxonomy" id="1076256"/>
    <lineage>
        <taxon>Eukaryota</taxon>
        <taxon>Fungi</taxon>
        <taxon>Dikarya</taxon>
        <taxon>Basidiomycota</taxon>
        <taxon>Agaricomycotina</taxon>
        <taxon>Agaricomycetes</taxon>
        <taxon>Agaricomycetidae</taxon>
        <taxon>Agaricales</taxon>
        <taxon>Marasmiineae</taxon>
        <taxon>Physalacriaceae</taxon>
        <taxon>Armillaria</taxon>
    </lineage>
</organism>
<gene>
    <name evidence="1" type="ORF">ARMSODRAFT_1027470</name>
</gene>
<dbReference type="AlphaFoldDB" id="A0A2H3B8P7"/>
<protein>
    <submittedName>
        <fullName evidence="1">Uncharacterized protein</fullName>
    </submittedName>
</protein>
<evidence type="ECO:0000313" key="1">
    <source>
        <dbReference type="EMBL" id="PBK59416.1"/>
    </source>
</evidence>
<dbReference type="Proteomes" id="UP000218334">
    <property type="component" value="Unassembled WGS sequence"/>
</dbReference>
<dbReference type="EMBL" id="KZ293505">
    <property type="protein sequence ID" value="PBK59416.1"/>
    <property type="molecule type" value="Genomic_DNA"/>
</dbReference>
<accession>A0A2H3B8P7</accession>
<reference evidence="2" key="1">
    <citation type="journal article" date="2017" name="Nat. Ecol. Evol.">
        <title>Genome expansion and lineage-specific genetic innovations in the forest pathogenic fungi Armillaria.</title>
        <authorList>
            <person name="Sipos G."/>
            <person name="Prasanna A.N."/>
            <person name="Walter M.C."/>
            <person name="O'Connor E."/>
            <person name="Balint B."/>
            <person name="Krizsan K."/>
            <person name="Kiss B."/>
            <person name="Hess J."/>
            <person name="Varga T."/>
            <person name="Slot J."/>
            <person name="Riley R."/>
            <person name="Boka B."/>
            <person name="Rigling D."/>
            <person name="Barry K."/>
            <person name="Lee J."/>
            <person name="Mihaltcheva S."/>
            <person name="LaButti K."/>
            <person name="Lipzen A."/>
            <person name="Waldron R."/>
            <person name="Moloney N.M."/>
            <person name="Sperisen C."/>
            <person name="Kredics L."/>
            <person name="Vagvoelgyi C."/>
            <person name="Patrignani A."/>
            <person name="Fitzpatrick D."/>
            <person name="Nagy I."/>
            <person name="Doyle S."/>
            <person name="Anderson J.B."/>
            <person name="Grigoriev I.V."/>
            <person name="Gueldener U."/>
            <person name="Muensterkoetter M."/>
            <person name="Nagy L.G."/>
        </authorList>
    </citation>
    <scope>NUCLEOTIDE SEQUENCE [LARGE SCALE GENOMIC DNA]</scope>
    <source>
        <strain evidence="2">28-4</strain>
    </source>
</reference>
<evidence type="ECO:0000313" key="2">
    <source>
        <dbReference type="Proteomes" id="UP000218334"/>
    </source>
</evidence>